<dbReference type="GO" id="GO:0003677">
    <property type="term" value="F:DNA binding"/>
    <property type="evidence" value="ECO:0007669"/>
    <property type="project" value="InterPro"/>
</dbReference>
<dbReference type="InterPro" id="IPR002514">
    <property type="entry name" value="Transposase_8"/>
</dbReference>
<dbReference type="EMBL" id="LT608328">
    <property type="protein sequence ID" value="SCM55244.1"/>
    <property type="molecule type" value="Genomic_DNA"/>
</dbReference>
<dbReference type="Pfam" id="PF01527">
    <property type="entry name" value="HTH_Tnp_1"/>
    <property type="match status" value="1"/>
</dbReference>
<dbReference type="InterPro" id="IPR036388">
    <property type="entry name" value="WH-like_DNA-bd_sf"/>
</dbReference>
<dbReference type="Gene3D" id="1.10.10.10">
    <property type="entry name" value="Winged helix-like DNA-binding domain superfamily/Winged helix DNA-binding domain"/>
    <property type="match status" value="1"/>
</dbReference>
<dbReference type="RefSeq" id="WP_071135765.1">
    <property type="nucleotide sequence ID" value="NZ_LT608328.1"/>
</dbReference>
<dbReference type="InterPro" id="IPR009057">
    <property type="entry name" value="Homeodomain-like_sf"/>
</dbReference>
<evidence type="ECO:0000313" key="1">
    <source>
        <dbReference type="EMBL" id="SCM55244.1"/>
    </source>
</evidence>
<dbReference type="AlphaFoldDB" id="A0A1G4G3B0"/>
<accession>A0A1G4G3B0</accession>
<dbReference type="STRING" id="1642646.ING2E5A_0163"/>
<dbReference type="SUPFAM" id="SSF46689">
    <property type="entry name" value="Homeodomain-like"/>
    <property type="match status" value="1"/>
</dbReference>
<organism evidence="1 2">
    <name type="scientific">Petrimonas mucosa</name>
    <dbReference type="NCBI Taxonomy" id="1642646"/>
    <lineage>
        <taxon>Bacteria</taxon>
        <taxon>Pseudomonadati</taxon>
        <taxon>Bacteroidota</taxon>
        <taxon>Bacteroidia</taxon>
        <taxon>Bacteroidales</taxon>
        <taxon>Dysgonomonadaceae</taxon>
        <taxon>Petrimonas</taxon>
    </lineage>
</organism>
<protein>
    <recommendedName>
        <fullName evidence="3">Transposase</fullName>
    </recommendedName>
</protein>
<dbReference type="Proteomes" id="UP000178485">
    <property type="component" value="Chromosome i"/>
</dbReference>
<evidence type="ECO:0008006" key="3">
    <source>
        <dbReference type="Google" id="ProtNLM"/>
    </source>
</evidence>
<sequence>MNKSRRKHSAAFKAEVALAAIKERETLSELSARYGVHPTVISTWKNEFLKRSEEIFSKQGPRSEADFEKERRELFAKIGELEMQRDWLKKKSKQLGLE</sequence>
<gene>
    <name evidence="1" type="ORF">ING2E5A_0163</name>
</gene>
<evidence type="ECO:0000313" key="2">
    <source>
        <dbReference type="Proteomes" id="UP000178485"/>
    </source>
</evidence>
<dbReference type="GO" id="GO:0004803">
    <property type="term" value="F:transposase activity"/>
    <property type="evidence" value="ECO:0007669"/>
    <property type="project" value="InterPro"/>
</dbReference>
<dbReference type="KEGG" id="pmuc:ING2E5A_0163"/>
<proteinExistence type="predicted"/>
<keyword evidence="2" id="KW-1185">Reference proteome</keyword>
<dbReference type="GO" id="GO:0006313">
    <property type="term" value="P:DNA transposition"/>
    <property type="evidence" value="ECO:0007669"/>
    <property type="project" value="InterPro"/>
</dbReference>
<reference evidence="1 2" key="1">
    <citation type="submission" date="2016-08" db="EMBL/GenBank/DDBJ databases">
        <authorList>
            <person name="Seilhamer J.J."/>
        </authorList>
    </citation>
    <scope>NUCLEOTIDE SEQUENCE [LARGE SCALE GENOMIC DNA]</scope>
    <source>
        <strain evidence="1">ING2-E5A</strain>
    </source>
</reference>
<name>A0A1G4G3B0_9BACT</name>